<dbReference type="InterPro" id="IPR036691">
    <property type="entry name" value="Endo/exonu/phosph_ase_sf"/>
</dbReference>
<dbReference type="Gene3D" id="3.60.10.10">
    <property type="entry name" value="Endonuclease/exonuclease/phosphatase"/>
    <property type="match status" value="1"/>
</dbReference>
<reference evidence="1" key="1">
    <citation type="submission" date="2020-05" db="EMBL/GenBank/DDBJ databases">
        <title>WGS assembly of Panicum virgatum.</title>
        <authorList>
            <person name="Lovell J.T."/>
            <person name="Jenkins J."/>
            <person name="Shu S."/>
            <person name="Juenger T.E."/>
            <person name="Schmutz J."/>
        </authorList>
    </citation>
    <scope>NUCLEOTIDE SEQUENCE</scope>
    <source>
        <strain evidence="1">AP13</strain>
    </source>
</reference>
<evidence type="ECO:0000313" key="2">
    <source>
        <dbReference type="Proteomes" id="UP000823388"/>
    </source>
</evidence>
<sequence>MPPCTPAGRHIFLQWLKNIQMPAEVDWLIVGDFNLIRKPENRNKPGGDISDMFLFNEALSTLGVQLSPLLERLDWFFTSQSWSNSYRGSSISTLAMETSDHVPCLISINTPIPKGRIFEFENYLMEHEQFMNIVHHGWSLPTFQTNAAKIITAKFKNLKRVIKAWQAQLSSLKATISNIKLLLTFLGYLEEFRDLTLFEWNFKSILEQKFVSLSRQQKIYWKQRGSTRWVTKGDA</sequence>
<dbReference type="SUPFAM" id="SSF56219">
    <property type="entry name" value="DNase I-like"/>
    <property type="match status" value="1"/>
</dbReference>
<dbReference type="PANTHER" id="PTHR33710">
    <property type="entry name" value="BNAC02G09200D PROTEIN"/>
    <property type="match status" value="1"/>
</dbReference>
<dbReference type="EMBL" id="CM029040">
    <property type="protein sequence ID" value="KAG2633583.1"/>
    <property type="molecule type" value="Genomic_DNA"/>
</dbReference>
<dbReference type="Proteomes" id="UP000823388">
    <property type="component" value="Chromosome 2N"/>
</dbReference>
<gene>
    <name evidence="1" type="ORF">PVAP13_2NG243703</name>
</gene>
<organism evidence="1 2">
    <name type="scientific">Panicum virgatum</name>
    <name type="common">Blackwell switchgrass</name>
    <dbReference type="NCBI Taxonomy" id="38727"/>
    <lineage>
        <taxon>Eukaryota</taxon>
        <taxon>Viridiplantae</taxon>
        <taxon>Streptophyta</taxon>
        <taxon>Embryophyta</taxon>
        <taxon>Tracheophyta</taxon>
        <taxon>Spermatophyta</taxon>
        <taxon>Magnoliopsida</taxon>
        <taxon>Liliopsida</taxon>
        <taxon>Poales</taxon>
        <taxon>Poaceae</taxon>
        <taxon>PACMAD clade</taxon>
        <taxon>Panicoideae</taxon>
        <taxon>Panicodae</taxon>
        <taxon>Paniceae</taxon>
        <taxon>Panicinae</taxon>
        <taxon>Panicum</taxon>
        <taxon>Panicum sect. Hiantes</taxon>
    </lineage>
</organism>
<dbReference type="PANTHER" id="PTHR33710:SF71">
    <property type="entry name" value="ENDONUCLEASE_EXONUCLEASE_PHOSPHATASE DOMAIN-CONTAINING PROTEIN"/>
    <property type="match status" value="1"/>
</dbReference>
<comment type="caution">
    <text evidence="1">The sequence shown here is derived from an EMBL/GenBank/DDBJ whole genome shotgun (WGS) entry which is preliminary data.</text>
</comment>
<keyword evidence="2" id="KW-1185">Reference proteome</keyword>
<protein>
    <recommendedName>
        <fullName evidence="3">Endonuclease/exonuclease/phosphatase domain-containing protein</fullName>
    </recommendedName>
</protein>
<dbReference type="AlphaFoldDB" id="A0A8T0VM18"/>
<name>A0A8T0VM18_PANVG</name>
<accession>A0A8T0VM18</accession>
<evidence type="ECO:0008006" key="3">
    <source>
        <dbReference type="Google" id="ProtNLM"/>
    </source>
</evidence>
<proteinExistence type="predicted"/>
<evidence type="ECO:0000313" key="1">
    <source>
        <dbReference type="EMBL" id="KAG2633583.1"/>
    </source>
</evidence>
<feature type="non-terminal residue" evidence="1">
    <location>
        <position position="235"/>
    </location>
</feature>